<proteinExistence type="predicted"/>
<comment type="caution">
    <text evidence="1">The sequence shown here is derived from an EMBL/GenBank/DDBJ whole genome shotgun (WGS) entry which is preliminary data.</text>
</comment>
<evidence type="ECO:0000313" key="2">
    <source>
        <dbReference type="Proteomes" id="UP001418222"/>
    </source>
</evidence>
<dbReference type="EMBL" id="JBBWWQ010000011">
    <property type="protein sequence ID" value="KAK8936301.1"/>
    <property type="molecule type" value="Genomic_DNA"/>
</dbReference>
<accession>A0AAP0G460</accession>
<name>A0AAP0G460_9ASPA</name>
<dbReference type="AlphaFoldDB" id="A0AAP0G460"/>
<organism evidence="1 2">
    <name type="scientific">Platanthera zijinensis</name>
    <dbReference type="NCBI Taxonomy" id="2320716"/>
    <lineage>
        <taxon>Eukaryota</taxon>
        <taxon>Viridiplantae</taxon>
        <taxon>Streptophyta</taxon>
        <taxon>Embryophyta</taxon>
        <taxon>Tracheophyta</taxon>
        <taxon>Spermatophyta</taxon>
        <taxon>Magnoliopsida</taxon>
        <taxon>Liliopsida</taxon>
        <taxon>Asparagales</taxon>
        <taxon>Orchidaceae</taxon>
        <taxon>Orchidoideae</taxon>
        <taxon>Orchideae</taxon>
        <taxon>Orchidinae</taxon>
        <taxon>Platanthera</taxon>
    </lineage>
</organism>
<dbReference type="Proteomes" id="UP001418222">
    <property type="component" value="Unassembled WGS sequence"/>
</dbReference>
<gene>
    <name evidence="1" type="ORF">KSP39_PZI013389</name>
</gene>
<sequence length="103" mass="11853">MISSKVRAVIDLFMLRFTASTNTIFGRGNLVMRVSDMELLLRSGWLRNLHAVILQVTYIILRMPLHQNGFYGKMLHPCFPALNKTNLLLSATRYNFNNVNLIL</sequence>
<keyword evidence="2" id="KW-1185">Reference proteome</keyword>
<evidence type="ECO:0000313" key="1">
    <source>
        <dbReference type="EMBL" id="KAK8936301.1"/>
    </source>
</evidence>
<reference evidence="1 2" key="1">
    <citation type="journal article" date="2022" name="Nat. Plants">
        <title>Genomes of leafy and leafless Platanthera orchids illuminate the evolution of mycoheterotrophy.</title>
        <authorList>
            <person name="Li M.H."/>
            <person name="Liu K.W."/>
            <person name="Li Z."/>
            <person name="Lu H.C."/>
            <person name="Ye Q.L."/>
            <person name="Zhang D."/>
            <person name="Wang J.Y."/>
            <person name="Li Y.F."/>
            <person name="Zhong Z.M."/>
            <person name="Liu X."/>
            <person name="Yu X."/>
            <person name="Liu D.K."/>
            <person name="Tu X.D."/>
            <person name="Liu B."/>
            <person name="Hao Y."/>
            <person name="Liao X.Y."/>
            <person name="Jiang Y.T."/>
            <person name="Sun W.H."/>
            <person name="Chen J."/>
            <person name="Chen Y.Q."/>
            <person name="Ai Y."/>
            <person name="Zhai J.W."/>
            <person name="Wu S.S."/>
            <person name="Zhou Z."/>
            <person name="Hsiao Y.Y."/>
            <person name="Wu W.L."/>
            <person name="Chen Y.Y."/>
            <person name="Lin Y.F."/>
            <person name="Hsu J.L."/>
            <person name="Li C.Y."/>
            <person name="Wang Z.W."/>
            <person name="Zhao X."/>
            <person name="Zhong W.Y."/>
            <person name="Ma X.K."/>
            <person name="Ma L."/>
            <person name="Huang J."/>
            <person name="Chen G.Z."/>
            <person name="Huang M.Z."/>
            <person name="Huang L."/>
            <person name="Peng D.H."/>
            <person name="Luo Y.B."/>
            <person name="Zou S.Q."/>
            <person name="Chen S.P."/>
            <person name="Lan S."/>
            <person name="Tsai W.C."/>
            <person name="Van de Peer Y."/>
            <person name="Liu Z.J."/>
        </authorList>
    </citation>
    <scope>NUCLEOTIDE SEQUENCE [LARGE SCALE GENOMIC DNA]</scope>
    <source>
        <strain evidence="1">Lor287</strain>
    </source>
</reference>
<protein>
    <submittedName>
        <fullName evidence="1">Uncharacterized protein</fullName>
    </submittedName>
</protein>